<dbReference type="AlphaFoldDB" id="A0A9D9DHT0"/>
<name>A0A9D9DHT0_9BACL</name>
<sequence>MTLNLNEGSRFVKAMTLINNFDISKYLFLKGETKEESVKEVNKIFITRNQRLFALFLLGYNLTKENKQVLYRYLITLGVNRNTVKEWVGIE</sequence>
<comment type="caution">
    <text evidence="1">The sequence shown here is derived from an EMBL/GenBank/DDBJ whole genome shotgun (WGS) entry which is preliminary data.</text>
</comment>
<evidence type="ECO:0000313" key="1">
    <source>
        <dbReference type="EMBL" id="MBO8427758.1"/>
    </source>
</evidence>
<evidence type="ECO:0000313" key="2">
    <source>
        <dbReference type="Proteomes" id="UP000823613"/>
    </source>
</evidence>
<proteinExistence type="predicted"/>
<organism evidence="1 2">
    <name type="scientific">Candidatus Onthovivens merdipullorum</name>
    <dbReference type="NCBI Taxonomy" id="2840889"/>
    <lineage>
        <taxon>Bacteria</taxon>
        <taxon>Bacillati</taxon>
        <taxon>Bacillota</taxon>
        <taxon>Bacilli</taxon>
        <taxon>Bacillales</taxon>
        <taxon>Candidatus Onthovivens</taxon>
    </lineage>
</organism>
<reference evidence="1" key="1">
    <citation type="submission" date="2020-10" db="EMBL/GenBank/DDBJ databases">
        <authorList>
            <person name="Gilroy R."/>
        </authorList>
    </citation>
    <scope>NUCLEOTIDE SEQUENCE</scope>
    <source>
        <strain evidence="1">11159</strain>
    </source>
</reference>
<gene>
    <name evidence="1" type="ORF">IAC58_04300</name>
</gene>
<accession>A0A9D9DHT0</accession>
<reference evidence="1" key="2">
    <citation type="journal article" date="2021" name="PeerJ">
        <title>Extensive microbial diversity within the chicken gut microbiome revealed by metagenomics and culture.</title>
        <authorList>
            <person name="Gilroy R."/>
            <person name="Ravi A."/>
            <person name="Getino M."/>
            <person name="Pursley I."/>
            <person name="Horton D.L."/>
            <person name="Alikhan N.F."/>
            <person name="Baker D."/>
            <person name="Gharbi K."/>
            <person name="Hall N."/>
            <person name="Watson M."/>
            <person name="Adriaenssens E.M."/>
            <person name="Foster-Nyarko E."/>
            <person name="Jarju S."/>
            <person name="Secka A."/>
            <person name="Antonio M."/>
            <person name="Oren A."/>
            <person name="Chaudhuri R.R."/>
            <person name="La Ragione R."/>
            <person name="Hildebrand F."/>
            <person name="Pallen M.J."/>
        </authorList>
    </citation>
    <scope>NUCLEOTIDE SEQUENCE</scope>
    <source>
        <strain evidence="1">11159</strain>
    </source>
</reference>
<dbReference type="EMBL" id="JADIMY010000086">
    <property type="protein sequence ID" value="MBO8427758.1"/>
    <property type="molecule type" value="Genomic_DNA"/>
</dbReference>
<dbReference type="Proteomes" id="UP000823613">
    <property type="component" value="Unassembled WGS sequence"/>
</dbReference>
<protein>
    <submittedName>
        <fullName evidence="1">Uncharacterized protein</fullName>
    </submittedName>
</protein>